<evidence type="ECO:0000313" key="1">
    <source>
        <dbReference type="EMBL" id="CAH8386634.1"/>
    </source>
</evidence>
<dbReference type="AlphaFoldDB" id="A0ABC8LS58"/>
<protein>
    <submittedName>
        <fullName evidence="1">Uncharacterized protein</fullName>
    </submittedName>
</protein>
<proteinExistence type="predicted"/>
<comment type="caution">
    <text evidence="1">The sequence shown here is derived from an EMBL/GenBank/DDBJ whole genome shotgun (WGS) entry which is preliminary data.</text>
</comment>
<accession>A0ABC8LS58</accession>
<keyword evidence="2" id="KW-1185">Reference proteome</keyword>
<name>A0ABC8LS58_ERUVS</name>
<gene>
    <name evidence="1" type="ORF">ERUC_LOCUS39117</name>
</gene>
<dbReference type="EMBL" id="CAKOAT010712932">
    <property type="protein sequence ID" value="CAH8386634.1"/>
    <property type="molecule type" value="Genomic_DNA"/>
</dbReference>
<reference evidence="1 2" key="1">
    <citation type="submission" date="2022-03" db="EMBL/GenBank/DDBJ databases">
        <authorList>
            <person name="Macdonald S."/>
            <person name="Ahmed S."/>
            <person name="Newling K."/>
        </authorList>
    </citation>
    <scope>NUCLEOTIDE SEQUENCE [LARGE SCALE GENOMIC DNA]</scope>
</reference>
<organism evidence="1 2">
    <name type="scientific">Eruca vesicaria subsp. sativa</name>
    <name type="common">Garden rocket</name>
    <name type="synonym">Eruca sativa</name>
    <dbReference type="NCBI Taxonomy" id="29727"/>
    <lineage>
        <taxon>Eukaryota</taxon>
        <taxon>Viridiplantae</taxon>
        <taxon>Streptophyta</taxon>
        <taxon>Embryophyta</taxon>
        <taxon>Tracheophyta</taxon>
        <taxon>Spermatophyta</taxon>
        <taxon>Magnoliopsida</taxon>
        <taxon>eudicotyledons</taxon>
        <taxon>Gunneridae</taxon>
        <taxon>Pentapetalae</taxon>
        <taxon>rosids</taxon>
        <taxon>malvids</taxon>
        <taxon>Brassicales</taxon>
        <taxon>Brassicaceae</taxon>
        <taxon>Brassiceae</taxon>
        <taxon>Eruca</taxon>
    </lineage>
</organism>
<dbReference type="Proteomes" id="UP001642260">
    <property type="component" value="Unassembled WGS sequence"/>
</dbReference>
<evidence type="ECO:0000313" key="2">
    <source>
        <dbReference type="Proteomes" id="UP001642260"/>
    </source>
</evidence>
<sequence length="99" mass="10620">MATIAQTPDQSADMLQKLTLDSQPKGSEIHEAKKASVYQYGGVGLHGQVSSFDRSLIPLLTSDVTDPSVLLCSKCLPAALYYAWISITDSANKVFSISV</sequence>